<dbReference type="Pfam" id="PF26084">
    <property type="entry name" value="PWI_Topors"/>
    <property type="match status" value="1"/>
</dbReference>
<feature type="region of interest" description="Disordered" evidence="16">
    <location>
        <begin position="1078"/>
        <end position="1099"/>
    </location>
</feature>
<keyword evidence="6" id="KW-0833">Ubl conjugation pathway</keyword>
<evidence type="ECO:0000256" key="10">
    <source>
        <dbReference type="ARBA" id="ARBA00071236"/>
    </source>
</evidence>
<comment type="caution">
    <text evidence="18">The sequence shown here is derived from an EMBL/GenBank/DDBJ whole genome shotgun (WGS) entry which is preliminary data.</text>
</comment>
<feature type="compositionally biased region" description="Low complexity" evidence="16">
    <location>
        <begin position="23"/>
        <end position="39"/>
    </location>
</feature>
<evidence type="ECO:0000256" key="7">
    <source>
        <dbReference type="ARBA" id="ARBA00022833"/>
    </source>
</evidence>
<feature type="compositionally biased region" description="Basic residues" evidence="16">
    <location>
        <begin position="875"/>
        <end position="895"/>
    </location>
</feature>
<feature type="compositionally biased region" description="Basic residues" evidence="16">
    <location>
        <begin position="645"/>
        <end position="654"/>
    </location>
</feature>
<reference evidence="18" key="1">
    <citation type="journal article" date="2019" name="bioRxiv">
        <title>The Genome of the Zebra Mussel, Dreissena polymorpha: A Resource for Invasive Species Research.</title>
        <authorList>
            <person name="McCartney M.A."/>
            <person name="Auch B."/>
            <person name="Kono T."/>
            <person name="Mallez S."/>
            <person name="Zhang Y."/>
            <person name="Obille A."/>
            <person name="Becker A."/>
            <person name="Abrahante J.E."/>
            <person name="Garbe J."/>
            <person name="Badalamenti J.P."/>
            <person name="Herman A."/>
            <person name="Mangelson H."/>
            <person name="Liachko I."/>
            <person name="Sullivan S."/>
            <person name="Sone E.D."/>
            <person name="Koren S."/>
            <person name="Silverstein K.A.T."/>
            <person name="Beckman K.B."/>
            <person name="Gohl D.M."/>
        </authorList>
    </citation>
    <scope>NUCLEOTIDE SEQUENCE</scope>
    <source>
        <strain evidence="18">Duluth1</strain>
        <tissue evidence="18">Whole animal</tissue>
    </source>
</reference>
<dbReference type="InterPro" id="IPR058745">
    <property type="entry name" value="PWI_Topors"/>
</dbReference>
<evidence type="ECO:0000256" key="1">
    <source>
        <dbReference type="ARBA" id="ARBA00000900"/>
    </source>
</evidence>
<feature type="compositionally biased region" description="Basic and acidic residues" evidence="16">
    <location>
        <begin position="633"/>
        <end position="644"/>
    </location>
</feature>
<feature type="compositionally biased region" description="Polar residues" evidence="16">
    <location>
        <begin position="440"/>
        <end position="450"/>
    </location>
</feature>
<dbReference type="InterPro" id="IPR013083">
    <property type="entry name" value="Znf_RING/FYVE/PHD"/>
</dbReference>
<dbReference type="PANTHER" id="PTHR46077">
    <property type="entry name" value="E3 UBIQUITIN-PROTEIN LIGASE TOPORS"/>
    <property type="match status" value="1"/>
</dbReference>
<dbReference type="CDD" id="cd16574">
    <property type="entry name" value="RING-HC_Topors"/>
    <property type="match status" value="1"/>
</dbReference>
<evidence type="ECO:0000256" key="13">
    <source>
        <dbReference type="ARBA" id="ARBA00079040"/>
    </source>
</evidence>
<feature type="compositionally biased region" description="Low complexity" evidence="16">
    <location>
        <begin position="93"/>
        <end position="117"/>
    </location>
</feature>
<dbReference type="GO" id="GO:0061630">
    <property type="term" value="F:ubiquitin protein ligase activity"/>
    <property type="evidence" value="ECO:0007669"/>
    <property type="project" value="UniProtKB-EC"/>
</dbReference>
<evidence type="ECO:0000256" key="9">
    <source>
        <dbReference type="ARBA" id="ARBA00023163"/>
    </source>
</evidence>
<evidence type="ECO:0000256" key="16">
    <source>
        <dbReference type="SAM" id="MobiDB-lite"/>
    </source>
</evidence>
<feature type="region of interest" description="Disordered" evidence="16">
    <location>
        <begin position="1040"/>
        <end position="1066"/>
    </location>
</feature>
<keyword evidence="19" id="KW-1185">Reference proteome</keyword>
<keyword evidence="3" id="KW-0808">Transferase</keyword>
<protein>
    <recommendedName>
        <fullName evidence="10">E3 ubiquitin-protein ligase Topors</fullName>
        <ecNumber evidence="2">2.3.2.27</ecNumber>
    </recommendedName>
    <alternativeName>
        <fullName evidence="11">RING-type E3 ubiquitin transferase Topors</fullName>
    </alternativeName>
    <alternativeName>
        <fullName evidence="13">SUMO1-protein E3 ligase Topors</fullName>
    </alternativeName>
    <alternativeName>
        <fullName evidence="12">Topoisomerase I-binding RING finger protein</fullName>
    </alternativeName>
    <alternativeName>
        <fullName evidence="14">Topoisomerase I-binding arginine/serine-rich protein</fullName>
    </alternativeName>
</protein>
<feature type="compositionally biased region" description="Low complexity" evidence="16">
    <location>
        <begin position="1598"/>
        <end position="1611"/>
    </location>
</feature>
<keyword evidence="5 15" id="KW-0863">Zinc-finger</keyword>
<sequence length="1705" mass="191865">MDQRKQKKRYSARKKRIQLDGHPTSLSKSSSLPSSSTSSRDIPHGLASSSSADNSVPSNSKKSSRSVTAMPSLPIDSANNNVGAGSSEVSGKSNARSSPVGSNSSASSPARSGTSSPEPNCAICLGKLENKSFTDSCFHMFCFVCLMEWSKVKAECPLCKQTFKSIVHNVRSYEDYDQYHLPQPEDRRLNNPLENLFLPSGVRFRYRTTVTDHRYAHLVNNINNEIESRLLQRPSSHLPIPNWRRIRQPANSEFRRNVYTQRLKLRTDQVNTRRRVRETSPSFYRENPAQTHRLVPWLNRELNALLHSHGSQVAFVLEMIIGLIKRYTIESEEFYQHLYPYTGRNTRRFMQEFLAFARSPYHMAAYDRHVAYEQGNEPNIDSGSESDHQADDGNDSDVVVVSPPPPSSPPPVRPGPSSISPNYLRHSNWMYNPYTPMVRSSGQDDLSTAATGHRSDLFAPPSASGWDSPTVNPSSSPPISPSYSPVVQARSPRVTSPYGRVSPNNHGLSYRRTPPVDRSSRDSNTFNPWDSFQFFLNRTSSFFAGGGNFGLTNPSSRSLSEPTVSYGGRPGSPAHIQSIAEGPSTSQGDTVSDSDSSDVEIIEVEKPWTERSPIQLSSGQESDFDVIITGMGHVDDDMKKETEKKKKKKHKRRDSGHDSERRRESGHDSERRKRHRSSTSSRDRHSKKRKHSREKSGKSRSPSRTLSTSPSGYAARSRPTPPLQISVRSPYRQRSRSRSKTPLRIQIKSPYRSRSRSKSPLRIRIQTSGYQHKKFAYKGNEKNQSPYLKDHRSSLQMRQSDNNHDSDSSYYSITSSKRRLKSGRSSIEIVEYRKTSSKHKKNKKHKDKSSEKHKQHKRDKSRDYYQSSEGSSVSRRNKSKKKKDHKEKSRHKRKHQSPEKESHRAEKSTLKSSKLPHSDTLNYTSDSESDSILEGWAELSPSRPVKVQVSGHRDRIQSKQTVNENILDRSGPRMTFEEINASQAAIIDEELEAINNALQNSDYIGSLFNQNEKAPGNSAQQVVTLNTDPNKLVNPNEVFNMKRFKKHPYGHKNTGKSSDRQSSRTSTIPLPVIELLSESSHSDNRIEKKDDNIQSSDITSCSDIVDSEKQLPSFSSFSKRSDERINRLVAEDTKHDDSSSPARKIPSSSTSQALDSRKECESKGYFSLVREGTVDKIGQIQQNLENSDVSDVDVIGESDSKPSDIPAYLTSSTSLPLEIEEPSLDVRKRKSQTIPAYFTSSTSLHVHAEDPFVGVTNRTSPDPNPSYFTSSASSHVHSEQPFVDVTNRKSQDFPAYFTSSTSLSVNGEEPFIDIEQLGDNLHKVTSDNSRKTLVDIKTLSKNGHRAKSFSKSAEFFTENNKFHKVHDVDAGELSDDIVDIEGEEISSDDEVEVSKVETRISCPKSDDLSEQDSDVECSLVEGHKTFEVLDESDKEDADTDHEHNDPDIDVLRYSEDEVTLDVETVDYSPSKTDVENKKYLSEAEHDKNSENVDVESMEEPNSYKPSPCFDSPYQLDSFDLLRNAPLRNAPSALPQDSESDKSENIHSDRTSSHESSCVEQSAQLDSFHLKRNEPSDAISQTFEPSTSELNEQDKTDLPYSQSSSQYKSPYQLDSFDLLRNAPRGTPSQNDSEMNENDKAQSEMGNSYASPYFDSPYQLDSFDLLRNAPRIPSPQNDDAGNSQMDERENSDQGYFGMGVSRPLDNP</sequence>
<reference evidence="18" key="2">
    <citation type="submission" date="2020-11" db="EMBL/GenBank/DDBJ databases">
        <authorList>
            <person name="McCartney M.A."/>
            <person name="Auch B."/>
            <person name="Kono T."/>
            <person name="Mallez S."/>
            <person name="Becker A."/>
            <person name="Gohl D.M."/>
            <person name="Silverstein K.A.T."/>
            <person name="Koren S."/>
            <person name="Bechman K.B."/>
            <person name="Herman A."/>
            <person name="Abrahante J.E."/>
            <person name="Garbe J."/>
        </authorList>
    </citation>
    <scope>NUCLEOTIDE SEQUENCE</scope>
    <source>
        <strain evidence="18">Duluth1</strain>
        <tissue evidence="18">Whole animal</tissue>
    </source>
</reference>
<feature type="compositionally biased region" description="Basic and acidic residues" evidence="16">
    <location>
        <begin position="896"/>
        <end position="909"/>
    </location>
</feature>
<gene>
    <name evidence="18" type="ORF">DPMN_086124</name>
</gene>
<dbReference type="Proteomes" id="UP000828390">
    <property type="component" value="Unassembled WGS sequence"/>
</dbReference>
<feature type="compositionally biased region" description="Low complexity" evidence="16">
    <location>
        <begin position="47"/>
        <end position="67"/>
    </location>
</feature>
<feature type="compositionally biased region" description="Basic and acidic residues" evidence="16">
    <location>
        <begin position="655"/>
        <end position="671"/>
    </location>
</feature>
<evidence type="ECO:0000256" key="4">
    <source>
        <dbReference type="ARBA" id="ARBA00022723"/>
    </source>
</evidence>
<proteinExistence type="predicted"/>
<evidence type="ECO:0000313" key="18">
    <source>
        <dbReference type="EMBL" id="KAH3698581.1"/>
    </source>
</evidence>
<dbReference type="EMBL" id="JAIWYP010000016">
    <property type="protein sequence ID" value="KAH3698581.1"/>
    <property type="molecule type" value="Genomic_DNA"/>
</dbReference>
<feature type="region of interest" description="Disordered" evidence="16">
    <location>
        <begin position="1131"/>
        <end position="1158"/>
    </location>
</feature>
<feature type="region of interest" description="Disordered" evidence="16">
    <location>
        <begin position="1426"/>
        <end position="1705"/>
    </location>
</feature>
<feature type="compositionally biased region" description="Polar residues" evidence="16">
    <location>
        <begin position="1577"/>
        <end position="1589"/>
    </location>
</feature>
<evidence type="ECO:0000256" key="5">
    <source>
        <dbReference type="ARBA" id="ARBA00022771"/>
    </source>
</evidence>
<evidence type="ECO:0000256" key="14">
    <source>
        <dbReference type="ARBA" id="ARBA00079184"/>
    </source>
</evidence>
<dbReference type="InterPro" id="IPR018957">
    <property type="entry name" value="Znf_C3HC4_RING-type"/>
</dbReference>
<evidence type="ECO:0000256" key="6">
    <source>
        <dbReference type="ARBA" id="ARBA00022786"/>
    </source>
</evidence>
<feature type="region of interest" description="Disordered" evidence="16">
    <location>
        <begin position="440"/>
        <end position="522"/>
    </location>
</feature>
<dbReference type="InterPro" id="IPR017907">
    <property type="entry name" value="Znf_RING_CS"/>
</dbReference>
<feature type="compositionally biased region" description="Polar residues" evidence="16">
    <location>
        <begin position="551"/>
        <end position="563"/>
    </location>
</feature>
<feature type="compositionally biased region" description="Basic and acidic residues" evidence="16">
    <location>
        <begin position="1538"/>
        <end position="1552"/>
    </location>
</feature>
<feature type="region of interest" description="Disordered" evidence="16">
    <location>
        <begin position="631"/>
        <end position="928"/>
    </location>
</feature>
<feature type="compositionally biased region" description="Basic and acidic residues" evidence="16">
    <location>
        <begin position="1080"/>
        <end position="1092"/>
    </location>
</feature>
<organism evidence="18 19">
    <name type="scientific">Dreissena polymorpha</name>
    <name type="common">Zebra mussel</name>
    <name type="synonym">Mytilus polymorpha</name>
    <dbReference type="NCBI Taxonomy" id="45954"/>
    <lineage>
        <taxon>Eukaryota</taxon>
        <taxon>Metazoa</taxon>
        <taxon>Spiralia</taxon>
        <taxon>Lophotrochozoa</taxon>
        <taxon>Mollusca</taxon>
        <taxon>Bivalvia</taxon>
        <taxon>Autobranchia</taxon>
        <taxon>Heteroconchia</taxon>
        <taxon>Euheterodonta</taxon>
        <taxon>Imparidentia</taxon>
        <taxon>Neoheterodontei</taxon>
        <taxon>Myida</taxon>
        <taxon>Dreissenoidea</taxon>
        <taxon>Dreissenidae</taxon>
        <taxon>Dreissena</taxon>
    </lineage>
</organism>
<feature type="region of interest" description="Disordered" evidence="16">
    <location>
        <begin position="1"/>
        <end position="117"/>
    </location>
</feature>
<keyword evidence="4" id="KW-0479">Metal-binding</keyword>
<dbReference type="SMART" id="SM00184">
    <property type="entry name" value="RING"/>
    <property type="match status" value="1"/>
</dbReference>
<feature type="compositionally biased region" description="Polar residues" evidence="16">
    <location>
        <begin position="1553"/>
        <end position="1564"/>
    </location>
</feature>
<feature type="domain" description="RING-type" evidence="17">
    <location>
        <begin position="121"/>
        <end position="160"/>
    </location>
</feature>
<evidence type="ECO:0000259" key="17">
    <source>
        <dbReference type="PROSITE" id="PS50089"/>
    </source>
</evidence>
<evidence type="ECO:0000256" key="2">
    <source>
        <dbReference type="ARBA" id="ARBA00012483"/>
    </source>
</evidence>
<dbReference type="PROSITE" id="PS00518">
    <property type="entry name" value="ZF_RING_1"/>
    <property type="match status" value="1"/>
</dbReference>
<feature type="compositionally biased region" description="Basic and acidic residues" evidence="16">
    <location>
        <begin position="1440"/>
        <end position="1455"/>
    </location>
</feature>
<feature type="region of interest" description="Disordered" evidence="16">
    <location>
        <begin position="551"/>
        <end position="598"/>
    </location>
</feature>
<dbReference type="PANTHER" id="PTHR46077:SF1">
    <property type="entry name" value="TOP1 BINDING ARGININE_SERINE RICH PROTEIN, E3 UBIQUITIN LIGASE"/>
    <property type="match status" value="1"/>
</dbReference>
<evidence type="ECO:0000256" key="11">
    <source>
        <dbReference type="ARBA" id="ARBA00076856"/>
    </source>
</evidence>
<dbReference type="OrthoDB" id="365379at2759"/>
<feature type="compositionally biased region" description="Acidic residues" evidence="16">
    <location>
        <begin position="1428"/>
        <end position="1439"/>
    </location>
</feature>
<evidence type="ECO:0000256" key="15">
    <source>
        <dbReference type="PROSITE-ProRule" id="PRU00175"/>
    </source>
</evidence>
<feature type="compositionally biased region" description="Basic residues" evidence="16">
    <location>
        <begin position="751"/>
        <end position="761"/>
    </location>
</feature>
<dbReference type="InterPro" id="IPR058746">
    <property type="entry name" value="Znf_RING-type_Topors"/>
</dbReference>
<dbReference type="Pfam" id="PF00097">
    <property type="entry name" value="zf-C3HC4"/>
    <property type="match status" value="1"/>
</dbReference>
<feature type="region of interest" description="Disordered" evidence="16">
    <location>
        <begin position="1188"/>
        <end position="1209"/>
    </location>
</feature>
<dbReference type="GO" id="GO:0006513">
    <property type="term" value="P:protein monoubiquitination"/>
    <property type="evidence" value="ECO:0007669"/>
    <property type="project" value="TreeGrafter"/>
</dbReference>
<feature type="compositionally biased region" description="Basic residues" evidence="16">
    <location>
        <begin position="835"/>
        <end position="859"/>
    </location>
</feature>
<keyword evidence="8" id="KW-0805">Transcription regulation</keyword>
<dbReference type="FunFam" id="3.30.40.10:FF:000136">
    <property type="entry name" value="E3 ubiquitin-protein ligase Topors"/>
    <property type="match status" value="1"/>
</dbReference>
<feature type="compositionally biased region" description="Pro residues" evidence="16">
    <location>
        <begin position="402"/>
        <end position="414"/>
    </location>
</feature>
<dbReference type="InterPro" id="IPR001841">
    <property type="entry name" value="Znf_RING"/>
</dbReference>
<dbReference type="PROSITE" id="PS50089">
    <property type="entry name" value="ZF_RING_2"/>
    <property type="match status" value="1"/>
</dbReference>
<evidence type="ECO:0000313" key="19">
    <source>
        <dbReference type="Proteomes" id="UP000828390"/>
    </source>
</evidence>
<feature type="compositionally biased region" description="Polar residues" evidence="16">
    <location>
        <begin position="1672"/>
        <end position="1682"/>
    </location>
</feature>
<feature type="compositionally biased region" description="Basic and acidic residues" evidence="16">
    <location>
        <begin position="1472"/>
        <end position="1490"/>
    </location>
</feature>
<dbReference type="GO" id="GO:0008270">
    <property type="term" value="F:zinc ion binding"/>
    <property type="evidence" value="ECO:0007669"/>
    <property type="project" value="UniProtKB-KW"/>
</dbReference>
<dbReference type="GO" id="GO:0000209">
    <property type="term" value="P:protein polyubiquitination"/>
    <property type="evidence" value="ECO:0007669"/>
    <property type="project" value="TreeGrafter"/>
</dbReference>
<feature type="compositionally biased region" description="Basic residues" evidence="16">
    <location>
        <begin position="684"/>
        <end position="693"/>
    </location>
</feature>
<dbReference type="SUPFAM" id="SSF57850">
    <property type="entry name" value="RING/U-box"/>
    <property type="match status" value="1"/>
</dbReference>
<feature type="compositionally biased region" description="Polar residues" evidence="16">
    <location>
        <begin position="77"/>
        <end position="92"/>
    </location>
</feature>
<accession>A0A9D3YG93</accession>
<comment type="catalytic activity">
    <reaction evidence="1">
        <text>S-ubiquitinyl-[E2 ubiquitin-conjugating enzyme]-L-cysteine + [acceptor protein]-L-lysine = [E2 ubiquitin-conjugating enzyme]-L-cysteine + N(6)-ubiquitinyl-[acceptor protein]-L-lysine.</text>
        <dbReference type="EC" id="2.3.2.27"/>
    </reaction>
</comment>
<feature type="compositionally biased region" description="Low complexity" evidence="16">
    <location>
        <begin position="699"/>
        <end position="711"/>
    </location>
</feature>
<evidence type="ECO:0000256" key="12">
    <source>
        <dbReference type="ARBA" id="ARBA00076940"/>
    </source>
</evidence>
<keyword evidence="7" id="KW-0862">Zinc</keyword>
<feature type="compositionally biased region" description="Basic residues" evidence="16">
    <location>
        <begin position="1"/>
        <end position="16"/>
    </location>
</feature>
<feature type="compositionally biased region" description="Basic residues" evidence="16">
    <location>
        <begin position="1042"/>
        <end position="1054"/>
    </location>
</feature>
<evidence type="ECO:0000256" key="8">
    <source>
        <dbReference type="ARBA" id="ARBA00023015"/>
    </source>
</evidence>
<evidence type="ECO:0000256" key="3">
    <source>
        <dbReference type="ARBA" id="ARBA00022679"/>
    </source>
</evidence>
<feature type="compositionally biased region" description="Basic residues" evidence="16">
    <location>
        <begin position="731"/>
        <end position="741"/>
    </location>
</feature>
<feature type="region of interest" description="Disordered" evidence="16">
    <location>
        <begin position="375"/>
        <end position="420"/>
    </location>
</feature>
<dbReference type="EC" id="2.3.2.27" evidence="2"/>
<feature type="compositionally biased region" description="Low complexity" evidence="16">
    <location>
        <begin position="1139"/>
        <end position="1151"/>
    </location>
</feature>
<name>A0A9D3YG93_DREPO</name>
<keyword evidence="9" id="KW-0804">Transcription</keyword>
<dbReference type="Gene3D" id="3.30.40.10">
    <property type="entry name" value="Zinc/RING finger domain, C3HC4 (zinc finger)"/>
    <property type="match status" value="1"/>
</dbReference>